<dbReference type="EMBL" id="CABIJS010000709">
    <property type="protein sequence ID" value="VUZ57083.1"/>
    <property type="molecule type" value="Genomic_DNA"/>
</dbReference>
<dbReference type="PANTHER" id="PTHR19861">
    <property type="entry name" value="WD40 REPEAT PROTEIN SWD2"/>
    <property type="match status" value="1"/>
</dbReference>
<evidence type="ECO:0000256" key="2">
    <source>
        <dbReference type="ARBA" id="ARBA00005616"/>
    </source>
</evidence>
<evidence type="ECO:0000313" key="8">
    <source>
        <dbReference type="Proteomes" id="UP000321570"/>
    </source>
</evidence>
<protein>
    <recommendedName>
        <fullName evidence="9">WD_REPEATS_REGION domain-containing protein</fullName>
    </recommendedName>
</protein>
<dbReference type="InterPro" id="IPR001680">
    <property type="entry name" value="WD40_rpt"/>
</dbReference>
<dbReference type="EMBL" id="CABIJS010000256">
    <property type="protein sequence ID" value="VUZ48051.1"/>
    <property type="molecule type" value="Genomic_DNA"/>
</dbReference>
<organism evidence="6 8">
    <name type="scientific">Hymenolepis diminuta</name>
    <name type="common">Rat tapeworm</name>
    <dbReference type="NCBI Taxonomy" id="6216"/>
    <lineage>
        <taxon>Eukaryota</taxon>
        <taxon>Metazoa</taxon>
        <taxon>Spiralia</taxon>
        <taxon>Lophotrochozoa</taxon>
        <taxon>Platyhelminthes</taxon>
        <taxon>Cestoda</taxon>
        <taxon>Eucestoda</taxon>
        <taxon>Cyclophyllidea</taxon>
        <taxon>Hymenolepididae</taxon>
        <taxon>Hymenolepis</taxon>
    </lineage>
</organism>
<dbReference type="AlphaFoldDB" id="A0A564YLA7"/>
<dbReference type="PANTHER" id="PTHR19861:SF0">
    <property type="entry name" value="WD REPEAT-CONTAINING PROTEIN 82"/>
    <property type="match status" value="1"/>
</dbReference>
<dbReference type="Pfam" id="PF00400">
    <property type="entry name" value="WD40"/>
    <property type="match status" value="1"/>
</dbReference>
<reference evidence="6 8" key="1">
    <citation type="submission" date="2019-07" db="EMBL/GenBank/DDBJ databases">
        <authorList>
            <person name="Jastrzebski P J."/>
            <person name="Paukszto L."/>
            <person name="Jastrzebski P J."/>
        </authorList>
    </citation>
    <scope>NUCLEOTIDE SEQUENCE [LARGE SCALE GENOMIC DNA]</scope>
    <source>
        <strain evidence="6 8">WMS-il1</strain>
    </source>
</reference>
<evidence type="ECO:0000256" key="3">
    <source>
        <dbReference type="ARBA" id="ARBA00022574"/>
    </source>
</evidence>
<dbReference type="InterPro" id="IPR036322">
    <property type="entry name" value="WD40_repeat_dom_sf"/>
</dbReference>
<dbReference type="Proteomes" id="UP000321570">
    <property type="component" value="Unassembled WGS sequence"/>
</dbReference>
<proteinExistence type="inferred from homology"/>
<comment type="subcellular location">
    <subcellularLocation>
        <location evidence="1">Nucleus</location>
    </subcellularLocation>
</comment>
<dbReference type="InterPro" id="IPR037867">
    <property type="entry name" value="Swd2/WDR82"/>
</dbReference>
<comment type="similarity">
    <text evidence="2">Belongs to the WD repeat SWD2 family.</text>
</comment>
<evidence type="ECO:0000256" key="4">
    <source>
        <dbReference type="ARBA" id="ARBA00022737"/>
    </source>
</evidence>
<dbReference type="GO" id="GO:0048188">
    <property type="term" value="C:Set1C/COMPASS complex"/>
    <property type="evidence" value="ECO:0007669"/>
    <property type="project" value="TreeGrafter"/>
</dbReference>
<dbReference type="GO" id="GO:0016070">
    <property type="term" value="P:RNA metabolic process"/>
    <property type="evidence" value="ECO:0007669"/>
    <property type="project" value="UniProtKB-ARBA"/>
</dbReference>
<dbReference type="SMART" id="SM00320">
    <property type="entry name" value="WD40"/>
    <property type="match status" value="3"/>
</dbReference>
<keyword evidence="5" id="KW-0539">Nucleus</keyword>
<keyword evidence="8" id="KW-1185">Reference proteome</keyword>
<dbReference type="SUPFAM" id="SSF50978">
    <property type="entry name" value="WD40 repeat-like"/>
    <property type="match status" value="1"/>
</dbReference>
<keyword evidence="3" id="KW-0853">WD repeat</keyword>
<evidence type="ECO:0000256" key="1">
    <source>
        <dbReference type="ARBA" id="ARBA00004123"/>
    </source>
</evidence>
<dbReference type="Gene3D" id="2.130.10.10">
    <property type="entry name" value="YVTN repeat-like/Quinoprotein amine dehydrogenase"/>
    <property type="match status" value="2"/>
</dbReference>
<evidence type="ECO:0008006" key="9">
    <source>
        <dbReference type="Google" id="ProtNLM"/>
    </source>
</evidence>
<name>A0A564YLA7_HYMDI</name>
<evidence type="ECO:0000256" key="5">
    <source>
        <dbReference type="ARBA" id="ARBA00023242"/>
    </source>
</evidence>
<dbReference type="InterPro" id="IPR015943">
    <property type="entry name" value="WD40/YVTN_repeat-like_dom_sf"/>
</dbReference>
<evidence type="ECO:0000313" key="7">
    <source>
        <dbReference type="EMBL" id="VUZ57083.1"/>
    </source>
</evidence>
<evidence type="ECO:0000313" key="6">
    <source>
        <dbReference type="EMBL" id="VUZ48051.1"/>
    </source>
</evidence>
<keyword evidence="4" id="KW-0677">Repeat</keyword>
<sequence>MHVAGRPTAAFDPEGLVFAAGINSEYLNLYDLRSFDKGPFATFKLLVSEAPGTEWTSLKFSPDGRSILICTNGHFLRLVDSFNGAHLHSFKVANNVDKQTLDACFTPTSQFLISTSPDSMLQVFSVETGARMAQLATYEAASKMVGPQARINCVAFNPRFAMLATGSMQTCFWLPNIENE</sequence>
<gene>
    <name evidence="7" type="ORF">WMSIL1_LOCUS14558</name>
    <name evidence="6" type="ORF">WMSIL1_LOCUS7380</name>
</gene>
<dbReference type="GO" id="GO:0003682">
    <property type="term" value="F:chromatin binding"/>
    <property type="evidence" value="ECO:0007669"/>
    <property type="project" value="TreeGrafter"/>
</dbReference>
<accession>A0A564YLA7</accession>